<keyword evidence="3" id="KW-1185">Reference proteome</keyword>
<keyword evidence="1" id="KW-0732">Signal</keyword>
<sequence>MQGSRINRRYFLMSAAATTLGSALVACGGPSSSSSSTVTLNFWDYWVTQAPWVDNEIKLFQQKHPNIKIKKTTNVTDQYPNLFDLAIKSNKQPDVFMLASTPKLNDQVARGWLMPLDKWATEEWRSKFPQGSFFEGNNIFNGKLYSAPLVGSAPWLQFYINNAVFKAAGITNPDGSVKIPQTWDDISRAADAIKKKGGNDVFPFGFGNGQAFILPWWLEMFVRGAGAVGGAYDKDLRTGKYTFGTDRAYTDFIELLLEWKKKNYFYPNSMSISDEQARALFERGKFGMTVGGVWNQPEWKQHKFTDFSLMTLPTPDEKPKGYFYHGIGGTLWGMSAKTKHADEAWAWMDWLYSKEAGKRWVEMGEDLSVYPENNDPANVKDKQFAQYVATAKLSLLAPIPEVRNPAVSQVIQNSVKPDISDVMTGIYTGQIGDVKAALSELAARMQKSLDDGIKQAQQKGHKVSAADYAFPDWDPAAGKDYITKPAS</sequence>
<evidence type="ECO:0000256" key="1">
    <source>
        <dbReference type="SAM" id="SignalP"/>
    </source>
</evidence>
<gene>
    <name evidence="2" type="ORF">EI42_01905</name>
</gene>
<dbReference type="PROSITE" id="PS51257">
    <property type="entry name" value="PROKAR_LIPOPROTEIN"/>
    <property type="match status" value="1"/>
</dbReference>
<dbReference type="InterPro" id="IPR006311">
    <property type="entry name" value="TAT_signal"/>
</dbReference>
<protein>
    <submittedName>
        <fullName evidence="2">ABC-type glycerol-3-phosphate transport system substrate-binding protein</fullName>
    </submittedName>
</protein>
<dbReference type="AlphaFoldDB" id="A0A326UK65"/>
<feature type="chain" id="PRO_5016438141" evidence="1">
    <location>
        <begin position="29"/>
        <end position="487"/>
    </location>
</feature>
<reference evidence="2 3" key="1">
    <citation type="submission" date="2018-06" db="EMBL/GenBank/DDBJ databases">
        <title>Genomic Encyclopedia of Archaeal and Bacterial Type Strains, Phase II (KMG-II): from individual species to whole genera.</title>
        <authorList>
            <person name="Goeker M."/>
        </authorList>
    </citation>
    <scope>NUCLEOTIDE SEQUENCE [LARGE SCALE GENOMIC DNA]</scope>
    <source>
        <strain evidence="2 3">ATCC BAA-1881</strain>
    </source>
</reference>
<dbReference type="EMBL" id="QKUF01000004">
    <property type="protein sequence ID" value="PZW32813.1"/>
    <property type="molecule type" value="Genomic_DNA"/>
</dbReference>
<proteinExistence type="predicted"/>
<evidence type="ECO:0000313" key="2">
    <source>
        <dbReference type="EMBL" id="PZW32813.1"/>
    </source>
</evidence>
<dbReference type="SUPFAM" id="SSF53850">
    <property type="entry name" value="Periplasmic binding protein-like II"/>
    <property type="match status" value="1"/>
</dbReference>
<dbReference type="InterPro" id="IPR050490">
    <property type="entry name" value="Bact_solute-bd_prot1"/>
</dbReference>
<dbReference type="OrthoDB" id="9795467at2"/>
<dbReference type="Pfam" id="PF01547">
    <property type="entry name" value="SBP_bac_1"/>
    <property type="match status" value="1"/>
</dbReference>
<dbReference type="RefSeq" id="WP_111321181.1">
    <property type="nucleotide sequence ID" value="NZ_BIFX01000002.1"/>
</dbReference>
<dbReference type="Proteomes" id="UP000248806">
    <property type="component" value="Unassembled WGS sequence"/>
</dbReference>
<dbReference type="InterPro" id="IPR006059">
    <property type="entry name" value="SBP"/>
</dbReference>
<evidence type="ECO:0000313" key="3">
    <source>
        <dbReference type="Proteomes" id="UP000248806"/>
    </source>
</evidence>
<comment type="caution">
    <text evidence="2">The sequence shown here is derived from an EMBL/GenBank/DDBJ whole genome shotgun (WGS) entry which is preliminary data.</text>
</comment>
<dbReference type="Gene3D" id="3.40.190.10">
    <property type="entry name" value="Periplasmic binding protein-like II"/>
    <property type="match status" value="1"/>
</dbReference>
<feature type="signal peptide" evidence="1">
    <location>
        <begin position="1"/>
        <end position="28"/>
    </location>
</feature>
<dbReference type="PANTHER" id="PTHR43649:SF12">
    <property type="entry name" value="DIACETYLCHITOBIOSE BINDING PROTEIN DASA"/>
    <property type="match status" value="1"/>
</dbReference>
<dbReference type="PANTHER" id="PTHR43649">
    <property type="entry name" value="ARABINOSE-BINDING PROTEIN-RELATED"/>
    <property type="match status" value="1"/>
</dbReference>
<accession>A0A326UK65</accession>
<dbReference type="PROSITE" id="PS51318">
    <property type="entry name" value="TAT"/>
    <property type="match status" value="1"/>
</dbReference>
<name>A0A326UK65_THEHA</name>
<organism evidence="2 3">
    <name type="scientific">Thermosporothrix hazakensis</name>
    <dbReference type="NCBI Taxonomy" id="644383"/>
    <lineage>
        <taxon>Bacteria</taxon>
        <taxon>Bacillati</taxon>
        <taxon>Chloroflexota</taxon>
        <taxon>Ktedonobacteria</taxon>
        <taxon>Ktedonobacterales</taxon>
        <taxon>Thermosporotrichaceae</taxon>
        <taxon>Thermosporothrix</taxon>
    </lineage>
</organism>